<feature type="non-terminal residue" evidence="2">
    <location>
        <position position="65"/>
    </location>
</feature>
<accession>A0AAV5SMD4</accession>
<sequence length="65" mass="7243">MSGLLMPVEYGTPSTSYQDDDFLCSSRQGLIRSQRSSTVSLTAPEKRTTLKNTEDGYQDSQYSTI</sequence>
<gene>
    <name evidence="2" type="ORF">PENTCL1PPCAC_5855</name>
</gene>
<dbReference type="Proteomes" id="UP001432027">
    <property type="component" value="Unassembled WGS sequence"/>
</dbReference>
<evidence type="ECO:0000313" key="3">
    <source>
        <dbReference type="Proteomes" id="UP001432027"/>
    </source>
</evidence>
<organism evidence="2 3">
    <name type="scientific">Pristionchus entomophagus</name>
    <dbReference type="NCBI Taxonomy" id="358040"/>
    <lineage>
        <taxon>Eukaryota</taxon>
        <taxon>Metazoa</taxon>
        <taxon>Ecdysozoa</taxon>
        <taxon>Nematoda</taxon>
        <taxon>Chromadorea</taxon>
        <taxon>Rhabditida</taxon>
        <taxon>Rhabditina</taxon>
        <taxon>Diplogasteromorpha</taxon>
        <taxon>Diplogasteroidea</taxon>
        <taxon>Neodiplogasteridae</taxon>
        <taxon>Pristionchus</taxon>
    </lineage>
</organism>
<dbReference type="EMBL" id="BTSX01000002">
    <property type="protein sequence ID" value="GMS83680.1"/>
    <property type="molecule type" value="Genomic_DNA"/>
</dbReference>
<reference evidence="2" key="1">
    <citation type="submission" date="2023-10" db="EMBL/GenBank/DDBJ databases">
        <title>Genome assembly of Pristionchus species.</title>
        <authorList>
            <person name="Yoshida K."/>
            <person name="Sommer R.J."/>
        </authorList>
    </citation>
    <scope>NUCLEOTIDE SEQUENCE</scope>
    <source>
        <strain evidence="2">RS0144</strain>
    </source>
</reference>
<name>A0AAV5SMD4_9BILA</name>
<protein>
    <submittedName>
        <fullName evidence="2">Uncharacterized protein</fullName>
    </submittedName>
</protein>
<proteinExistence type="predicted"/>
<keyword evidence="3" id="KW-1185">Reference proteome</keyword>
<comment type="caution">
    <text evidence="2">The sequence shown here is derived from an EMBL/GenBank/DDBJ whole genome shotgun (WGS) entry which is preliminary data.</text>
</comment>
<evidence type="ECO:0000256" key="1">
    <source>
        <dbReference type="SAM" id="MobiDB-lite"/>
    </source>
</evidence>
<dbReference type="AlphaFoldDB" id="A0AAV5SMD4"/>
<evidence type="ECO:0000313" key="2">
    <source>
        <dbReference type="EMBL" id="GMS83680.1"/>
    </source>
</evidence>
<feature type="region of interest" description="Disordered" evidence="1">
    <location>
        <begin position="46"/>
        <end position="65"/>
    </location>
</feature>